<evidence type="ECO:0000313" key="2">
    <source>
        <dbReference type="EMBL" id="CAA2100586.1"/>
    </source>
</evidence>
<feature type="region of interest" description="Disordered" evidence="1">
    <location>
        <begin position="1"/>
        <end position="25"/>
    </location>
</feature>
<evidence type="ECO:0000313" key="3">
    <source>
        <dbReference type="EMBL" id="CAA2137511.1"/>
    </source>
</evidence>
<protein>
    <recommendedName>
        <fullName evidence="6">Anti-sigma factor NepR domain-containing protein</fullName>
    </recommendedName>
</protein>
<keyword evidence="5" id="KW-1185">Reference proteome</keyword>
<gene>
    <name evidence="3" type="ORF">MBLL_00693</name>
    <name evidence="2" type="ORF">MBUL_00746</name>
    <name evidence="4" type="ORF">OICFNHDK_0466</name>
</gene>
<evidence type="ECO:0000256" key="1">
    <source>
        <dbReference type="SAM" id="MobiDB-lite"/>
    </source>
</evidence>
<dbReference type="EMBL" id="BPQF01000003">
    <property type="protein sequence ID" value="GJD38026.1"/>
    <property type="molecule type" value="Genomic_DNA"/>
</dbReference>
<geneLocation type="plasmid" evidence="3">
    <name>1</name>
</geneLocation>
<accession>A0A679INA5</accession>
<dbReference type="Proteomes" id="UP001055307">
    <property type="component" value="Unassembled WGS sequence"/>
</dbReference>
<feature type="compositionally biased region" description="Basic and acidic residues" evidence="1">
    <location>
        <begin position="1"/>
        <end position="10"/>
    </location>
</feature>
<evidence type="ECO:0008006" key="6">
    <source>
        <dbReference type="Google" id="ProtNLM"/>
    </source>
</evidence>
<dbReference type="EMBL" id="LR743510">
    <property type="protein sequence ID" value="CAA2137511.1"/>
    <property type="molecule type" value="Genomic_DNA"/>
</dbReference>
<evidence type="ECO:0000313" key="5">
    <source>
        <dbReference type="Proteomes" id="UP001055307"/>
    </source>
</evidence>
<evidence type="ECO:0000313" key="4">
    <source>
        <dbReference type="EMBL" id="GJD38026.1"/>
    </source>
</evidence>
<organism evidence="2">
    <name type="scientific">Methylobacterium bullatum</name>
    <dbReference type="NCBI Taxonomy" id="570505"/>
    <lineage>
        <taxon>Bacteria</taxon>
        <taxon>Pseudomonadati</taxon>
        <taxon>Pseudomonadota</taxon>
        <taxon>Alphaproteobacteria</taxon>
        <taxon>Hyphomicrobiales</taxon>
        <taxon>Methylobacteriaceae</taxon>
        <taxon>Methylobacterium</taxon>
    </lineage>
</organism>
<dbReference type="EMBL" id="LR743504">
    <property type="protein sequence ID" value="CAA2100586.1"/>
    <property type="molecule type" value="Genomic_DNA"/>
</dbReference>
<reference evidence="4" key="3">
    <citation type="submission" date="2021-08" db="EMBL/GenBank/DDBJ databases">
        <authorList>
            <person name="Tani A."/>
            <person name="Ola A."/>
            <person name="Ogura Y."/>
            <person name="Katsura K."/>
            <person name="Hayashi T."/>
        </authorList>
    </citation>
    <scope>NUCLEOTIDE SEQUENCE</scope>
    <source>
        <strain evidence="4">DSM 21893</strain>
    </source>
</reference>
<reference evidence="2" key="2">
    <citation type="submission" date="2019-12" db="EMBL/GenBank/DDBJ databases">
        <authorList>
            <person name="Cremers G."/>
        </authorList>
    </citation>
    <scope>NUCLEOTIDE SEQUENCE</scope>
    <source>
        <strain evidence="2">Mbul1</strain>
        <strain evidence="3">Mbul2</strain>
        <plasmid evidence="3">1</plasmid>
    </source>
</reference>
<keyword evidence="3" id="KW-0614">Plasmid</keyword>
<proteinExistence type="predicted"/>
<reference evidence="4" key="1">
    <citation type="journal article" date="2016" name="Front. Microbiol.">
        <title>Genome Sequence of the Piezophilic, Mesophilic Sulfate-Reducing Bacterium Desulfovibrio indicus J2T.</title>
        <authorList>
            <person name="Cao J."/>
            <person name="Maignien L."/>
            <person name="Shao Z."/>
            <person name="Alain K."/>
            <person name="Jebbar M."/>
        </authorList>
    </citation>
    <scope>NUCLEOTIDE SEQUENCE</scope>
    <source>
        <strain evidence="4">DSM 21893</strain>
    </source>
</reference>
<name>A0A679INA5_9HYPH</name>
<sequence>MRIEEYREPSWPRPRATDLNSALTETTRRRLGEELQALYEPVIDEPLDPRLAELMKQLEADRDR</sequence>
<dbReference type="AlphaFoldDB" id="A0A679INA5"/>